<evidence type="ECO:0000256" key="5">
    <source>
        <dbReference type="ARBA" id="ARBA00023242"/>
    </source>
</evidence>
<dbReference type="GO" id="GO:0000981">
    <property type="term" value="F:DNA-binding transcription factor activity, RNA polymerase II-specific"/>
    <property type="evidence" value="ECO:0007669"/>
    <property type="project" value="InterPro"/>
</dbReference>
<feature type="compositionally biased region" description="Low complexity" evidence="6">
    <location>
        <begin position="428"/>
        <end position="440"/>
    </location>
</feature>
<name>A0AAD4PRF2_9EURO</name>
<dbReference type="InterPro" id="IPR021858">
    <property type="entry name" value="Fun_TF"/>
</dbReference>
<dbReference type="Proteomes" id="UP001201262">
    <property type="component" value="Unassembled WGS sequence"/>
</dbReference>
<dbReference type="InterPro" id="IPR001138">
    <property type="entry name" value="Zn2Cys6_DnaBD"/>
</dbReference>
<accession>A0AAD4PRF2</accession>
<sequence>MPSRQRKQPENRRRTGCFQCKEKHVQCTEEKPSCRRCQRLGLVCERGIKLLFRDDAIQRGIQFGREGTWSKRCGRIKKPPVLELDEDFTGVPLEQYIGRWIWLNTTYDDFTGDLDNSDTDEALFQIDQNTTRRALYMQGNRYLRSPYLEPRSFGGPFSQCTYEEGNLLDYFIRGIGPNCSLSRSNNPYMSLIPLLSHTTFKNTLLAVSANQLYLLGDKSCSQEAFMYKDKALKGLQREIKSPTLHFATVASVLMMCFHDISDGCASSWLFHLRVGMQMTPQLPSYSAQTESLKRFFNMYFVGHDIMSRTGRIHCDDEWDEDIPTHNWLETDDLDEVDTTVGSSRRLMSLISNISSLTRKRANSNSSRVDKDFFTSSCEEIETALETLQQILPSNSSAADNYILQIAEIKRLTALLYLHECLGEFISSSPSPSTSSPPLSLQTYHSPPPPKLSKQGLVQRIIELISTLPNPDSTSVLWPLYIIGNSAGLEDESQRRFVLERLRGIQQTRNLGSVRAARVAVERAFRTRDLELPDSKGETIQKGRGVISLA</sequence>
<dbReference type="CDD" id="cd00067">
    <property type="entry name" value="GAL4"/>
    <property type="match status" value="1"/>
</dbReference>
<evidence type="ECO:0000256" key="1">
    <source>
        <dbReference type="ARBA" id="ARBA00004123"/>
    </source>
</evidence>
<dbReference type="PROSITE" id="PS50048">
    <property type="entry name" value="ZN2_CY6_FUNGAL_2"/>
    <property type="match status" value="1"/>
</dbReference>
<protein>
    <submittedName>
        <fullName evidence="8">Fungal-specific transcription factor domain-containing protein</fullName>
    </submittedName>
</protein>
<keyword evidence="5" id="KW-0539">Nucleus</keyword>
<feature type="region of interest" description="Disordered" evidence="6">
    <location>
        <begin position="428"/>
        <end position="451"/>
    </location>
</feature>
<dbReference type="GO" id="GO:0000976">
    <property type="term" value="F:transcription cis-regulatory region binding"/>
    <property type="evidence" value="ECO:0007669"/>
    <property type="project" value="TreeGrafter"/>
</dbReference>
<dbReference type="InterPro" id="IPR036864">
    <property type="entry name" value="Zn2-C6_fun-type_DNA-bd_sf"/>
</dbReference>
<dbReference type="RefSeq" id="XP_046065228.1">
    <property type="nucleotide sequence ID" value="XM_046222598.1"/>
</dbReference>
<dbReference type="SMART" id="SM00066">
    <property type="entry name" value="GAL4"/>
    <property type="match status" value="1"/>
</dbReference>
<comment type="caution">
    <text evidence="8">The sequence shown here is derived from an EMBL/GenBank/DDBJ whole genome shotgun (WGS) entry which is preliminary data.</text>
</comment>
<evidence type="ECO:0000256" key="3">
    <source>
        <dbReference type="ARBA" id="ARBA00023125"/>
    </source>
</evidence>
<evidence type="ECO:0000313" key="8">
    <source>
        <dbReference type="EMBL" id="KAH8688756.1"/>
    </source>
</evidence>
<evidence type="ECO:0000313" key="9">
    <source>
        <dbReference type="Proteomes" id="UP001201262"/>
    </source>
</evidence>
<keyword evidence="4" id="KW-0804">Transcription</keyword>
<proteinExistence type="predicted"/>
<dbReference type="PANTHER" id="PTHR37534:SF49">
    <property type="entry name" value="LYSINE BIOSYNTHESIS REGULATORY PROTEIN LYS14"/>
    <property type="match status" value="1"/>
</dbReference>
<dbReference type="PROSITE" id="PS00463">
    <property type="entry name" value="ZN2_CY6_FUNGAL_1"/>
    <property type="match status" value="1"/>
</dbReference>
<dbReference type="GeneID" id="70252884"/>
<evidence type="ECO:0000259" key="7">
    <source>
        <dbReference type="PROSITE" id="PS50048"/>
    </source>
</evidence>
<dbReference type="EMBL" id="JAJTJA010000017">
    <property type="protein sequence ID" value="KAH8688756.1"/>
    <property type="molecule type" value="Genomic_DNA"/>
</dbReference>
<gene>
    <name evidence="8" type="ORF">BGW36DRAFT_79388</name>
</gene>
<evidence type="ECO:0000256" key="4">
    <source>
        <dbReference type="ARBA" id="ARBA00023163"/>
    </source>
</evidence>
<keyword evidence="3" id="KW-0238">DNA-binding</keyword>
<evidence type="ECO:0000256" key="6">
    <source>
        <dbReference type="SAM" id="MobiDB-lite"/>
    </source>
</evidence>
<dbReference type="GO" id="GO:0045944">
    <property type="term" value="P:positive regulation of transcription by RNA polymerase II"/>
    <property type="evidence" value="ECO:0007669"/>
    <property type="project" value="TreeGrafter"/>
</dbReference>
<dbReference type="AlphaFoldDB" id="A0AAD4PRF2"/>
<dbReference type="Pfam" id="PF00172">
    <property type="entry name" value="Zn_clus"/>
    <property type="match status" value="1"/>
</dbReference>
<dbReference type="GO" id="GO:0005634">
    <property type="term" value="C:nucleus"/>
    <property type="evidence" value="ECO:0007669"/>
    <property type="project" value="UniProtKB-SubCell"/>
</dbReference>
<organism evidence="8 9">
    <name type="scientific">Talaromyces proteolyticus</name>
    <dbReference type="NCBI Taxonomy" id="1131652"/>
    <lineage>
        <taxon>Eukaryota</taxon>
        <taxon>Fungi</taxon>
        <taxon>Dikarya</taxon>
        <taxon>Ascomycota</taxon>
        <taxon>Pezizomycotina</taxon>
        <taxon>Eurotiomycetes</taxon>
        <taxon>Eurotiomycetidae</taxon>
        <taxon>Eurotiales</taxon>
        <taxon>Trichocomaceae</taxon>
        <taxon>Talaromyces</taxon>
        <taxon>Talaromyces sect. Bacilispori</taxon>
    </lineage>
</organism>
<feature type="domain" description="Zn(2)-C6 fungal-type" evidence="7">
    <location>
        <begin position="16"/>
        <end position="44"/>
    </location>
</feature>
<dbReference type="GO" id="GO:0008270">
    <property type="term" value="F:zinc ion binding"/>
    <property type="evidence" value="ECO:0007669"/>
    <property type="project" value="InterPro"/>
</dbReference>
<dbReference type="SUPFAM" id="SSF57701">
    <property type="entry name" value="Zn2/Cys6 DNA-binding domain"/>
    <property type="match status" value="1"/>
</dbReference>
<keyword evidence="9" id="KW-1185">Reference proteome</keyword>
<comment type="subcellular location">
    <subcellularLocation>
        <location evidence="1">Nucleus</location>
    </subcellularLocation>
</comment>
<evidence type="ECO:0000256" key="2">
    <source>
        <dbReference type="ARBA" id="ARBA00023015"/>
    </source>
</evidence>
<reference evidence="8" key="1">
    <citation type="submission" date="2021-12" db="EMBL/GenBank/DDBJ databases">
        <title>Convergent genome expansion in fungi linked to evolution of root-endophyte symbiosis.</title>
        <authorList>
            <consortium name="DOE Joint Genome Institute"/>
            <person name="Ke Y.-H."/>
            <person name="Bonito G."/>
            <person name="Liao H.-L."/>
            <person name="Looney B."/>
            <person name="Rojas-Flechas A."/>
            <person name="Nash J."/>
            <person name="Hameed K."/>
            <person name="Schadt C."/>
            <person name="Martin F."/>
            <person name="Crous P.W."/>
            <person name="Miettinen O."/>
            <person name="Magnuson J.K."/>
            <person name="Labbe J."/>
            <person name="Jacobson D."/>
            <person name="Doktycz M.J."/>
            <person name="Veneault-Fourrey C."/>
            <person name="Kuo A."/>
            <person name="Mondo S."/>
            <person name="Calhoun S."/>
            <person name="Riley R."/>
            <person name="Ohm R."/>
            <person name="LaButti K."/>
            <person name="Andreopoulos B."/>
            <person name="Pangilinan J."/>
            <person name="Nolan M."/>
            <person name="Tritt A."/>
            <person name="Clum A."/>
            <person name="Lipzen A."/>
            <person name="Daum C."/>
            <person name="Barry K."/>
            <person name="Grigoriev I.V."/>
            <person name="Vilgalys R."/>
        </authorList>
    </citation>
    <scope>NUCLEOTIDE SEQUENCE</scope>
    <source>
        <strain evidence="8">PMI_201</strain>
    </source>
</reference>
<keyword evidence="2" id="KW-0805">Transcription regulation</keyword>
<dbReference type="Pfam" id="PF11951">
    <property type="entry name" value="Fungal_trans_2"/>
    <property type="match status" value="1"/>
</dbReference>
<dbReference type="PANTHER" id="PTHR37534">
    <property type="entry name" value="TRANSCRIPTIONAL ACTIVATOR PROTEIN UGA3"/>
    <property type="match status" value="1"/>
</dbReference>